<evidence type="ECO:0000256" key="2">
    <source>
        <dbReference type="ARBA" id="ARBA00007898"/>
    </source>
</evidence>
<sequence>MTRSALAVLAVLCAALSVLPARAGTVTICTAVADAATGEMLRQEGACETSVTSASTFKIAIALMGYDSGILTDEHTPEWPFREGYPDWRPSWRAATDPARWMRESVVWYSQQITERLGEERFARYVAAFGYGNEDVSGDPAKANGLTRAWLSSSLKISPLGQLAFLGKLARRELPVSARAHDMTQRLVDIGETPGGWHVYGKTGAGLPRRKDGTLKRGHAYGWFVGWAVRDGRTVVFARLIQDSERQSVPPGFRARDSVLAELFSGPGAL</sequence>
<dbReference type="GO" id="GO:0008658">
    <property type="term" value="F:penicillin binding"/>
    <property type="evidence" value="ECO:0007669"/>
    <property type="project" value="InterPro"/>
</dbReference>
<dbReference type="Gene3D" id="3.40.710.10">
    <property type="entry name" value="DD-peptidase/beta-lactamase superfamily"/>
    <property type="match status" value="1"/>
</dbReference>
<evidence type="ECO:0000313" key="10">
    <source>
        <dbReference type="Proteomes" id="UP000593594"/>
    </source>
</evidence>
<feature type="chain" id="PRO_5032306744" description="beta-lactamase" evidence="7">
    <location>
        <begin position="24"/>
        <end position="270"/>
    </location>
</feature>
<feature type="signal peptide" evidence="7">
    <location>
        <begin position="1"/>
        <end position="23"/>
    </location>
</feature>
<organism evidence="9 10">
    <name type="scientific">Kaustia mangrovi</name>
    <dbReference type="NCBI Taxonomy" id="2593653"/>
    <lineage>
        <taxon>Bacteria</taxon>
        <taxon>Pseudomonadati</taxon>
        <taxon>Pseudomonadota</taxon>
        <taxon>Alphaproteobacteria</taxon>
        <taxon>Hyphomicrobiales</taxon>
        <taxon>Parvibaculaceae</taxon>
        <taxon>Kaustia</taxon>
    </lineage>
</organism>
<comment type="similarity">
    <text evidence="2">Belongs to the class-D beta-lactamase family.</text>
</comment>
<keyword evidence="5" id="KW-0378">Hydrolase</keyword>
<dbReference type="GO" id="GO:0008800">
    <property type="term" value="F:beta-lactamase activity"/>
    <property type="evidence" value="ECO:0007669"/>
    <property type="project" value="UniProtKB-EC"/>
</dbReference>
<name>A0A7S8HC87_9HYPH</name>
<evidence type="ECO:0000256" key="5">
    <source>
        <dbReference type="ARBA" id="ARBA00022801"/>
    </source>
</evidence>
<dbReference type="KEGG" id="kmn:HW532_12550"/>
<dbReference type="PANTHER" id="PTHR30627:SF6">
    <property type="entry name" value="BETA-LACTAMASE YBXI-RELATED"/>
    <property type="match status" value="1"/>
</dbReference>
<dbReference type="SUPFAM" id="SSF56601">
    <property type="entry name" value="beta-lactamase/transpeptidase-like"/>
    <property type="match status" value="1"/>
</dbReference>
<proteinExistence type="inferred from homology"/>
<keyword evidence="6" id="KW-0046">Antibiotic resistance</keyword>
<comment type="catalytic activity">
    <reaction evidence="1">
        <text>a beta-lactam + H2O = a substituted beta-amino acid</text>
        <dbReference type="Rhea" id="RHEA:20401"/>
        <dbReference type="ChEBI" id="CHEBI:15377"/>
        <dbReference type="ChEBI" id="CHEBI:35627"/>
        <dbReference type="ChEBI" id="CHEBI:140347"/>
        <dbReference type="EC" id="3.5.2.6"/>
    </reaction>
</comment>
<keyword evidence="4 7" id="KW-0732">Signal</keyword>
<protein>
    <recommendedName>
        <fullName evidence="3">beta-lactamase</fullName>
        <ecNumber evidence="3">3.5.2.6</ecNumber>
    </recommendedName>
</protein>
<dbReference type="Pfam" id="PF00905">
    <property type="entry name" value="Transpeptidase"/>
    <property type="match status" value="1"/>
</dbReference>
<dbReference type="NCBIfam" id="NF000270">
    <property type="entry name" value="bla_class_D_alt"/>
    <property type="match status" value="1"/>
</dbReference>
<dbReference type="RefSeq" id="WP_213160814.1">
    <property type="nucleotide sequence ID" value="NZ_CP058214.1"/>
</dbReference>
<dbReference type="EMBL" id="CP058214">
    <property type="protein sequence ID" value="QPC43452.1"/>
    <property type="molecule type" value="Genomic_DNA"/>
</dbReference>
<evidence type="ECO:0000259" key="8">
    <source>
        <dbReference type="Pfam" id="PF00905"/>
    </source>
</evidence>
<reference evidence="9 10" key="1">
    <citation type="submission" date="2020-06" db="EMBL/GenBank/DDBJ databases">
        <title>Genome sequence of 2 isolates from Red Sea Mangroves.</title>
        <authorList>
            <person name="Sefrji F."/>
            <person name="Michoud G."/>
            <person name="Merlino G."/>
            <person name="Daffonchio D."/>
        </authorList>
    </citation>
    <scope>NUCLEOTIDE SEQUENCE [LARGE SCALE GENOMIC DNA]</scope>
    <source>
        <strain evidence="9 10">R1DC25</strain>
    </source>
</reference>
<dbReference type="GO" id="GO:0046677">
    <property type="term" value="P:response to antibiotic"/>
    <property type="evidence" value="ECO:0007669"/>
    <property type="project" value="UniProtKB-KW"/>
</dbReference>
<dbReference type="GO" id="GO:0071555">
    <property type="term" value="P:cell wall organization"/>
    <property type="evidence" value="ECO:0007669"/>
    <property type="project" value="TreeGrafter"/>
</dbReference>
<dbReference type="GO" id="GO:0005886">
    <property type="term" value="C:plasma membrane"/>
    <property type="evidence" value="ECO:0007669"/>
    <property type="project" value="TreeGrafter"/>
</dbReference>
<evidence type="ECO:0000313" key="9">
    <source>
        <dbReference type="EMBL" id="QPC43452.1"/>
    </source>
</evidence>
<dbReference type="AlphaFoldDB" id="A0A7S8HC87"/>
<dbReference type="PANTHER" id="PTHR30627">
    <property type="entry name" value="PEPTIDOGLYCAN D,D-TRANSPEPTIDASE"/>
    <property type="match status" value="1"/>
</dbReference>
<feature type="domain" description="Penicillin-binding protein transpeptidase" evidence="8">
    <location>
        <begin position="29"/>
        <end position="245"/>
    </location>
</feature>
<dbReference type="Proteomes" id="UP000593594">
    <property type="component" value="Chromosome"/>
</dbReference>
<dbReference type="InterPro" id="IPR012338">
    <property type="entry name" value="Beta-lactam/transpept-like"/>
</dbReference>
<gene>
    <name evidence="9" type="primary">blaOXA</name>
    <name evidence="9" type="ORF">HW532_12550</name>
</gene>
<evidence type="ECO:0000256" key="3">
    <source>
        <dbReference type="ARBA" id="ARBA00012865"/>
    </source>
</evidence>
<evidence type="ECO:0000256" key="6">
    <source>
        <dbReference type="ARBA" id="ARBA00023251"/>
    </source>
</evidence>
<dbReference type="InterPro" id="IPR050515">
    <property type="entry name" value="Beta-lactam/transpept"/>
</dbReference>
<evidence type="ECO:0000256" key="1">
    <source>
        <dbReference type="ARBA" id="ARBA00001526"/>
    </source>
</evidence>
<dbReference type="EC" id="3.5.2.6" evidence="3"/>
<evidence type="ECO:0000256" key="7">
    <source>
        <dbReference type="SAM" id="SignalP"/>
    </source>
</evidence>
<dbReference type="InterPro" id="IPR001460">
    <property type="entry name" value="PCN-bd_Tpept"/>
</dbReference>
<evidence type="ECO:0000256" key="4">
    <source>
        <dbReference type="ARBA" id="ARBA00022729"/>
    </source>
</evidence>
<accession>A0A7S8HC87</accession>
<keyword evidence="10" id="KW-1185">Reference proteome</keyword>